<accession>A0A256FHJ6</accession>
<evidence type="ECO:0000313" key="2">
    <source>
        <dbReference type="Proteomes" id="UP000216345"/>
    </source>
</evidence>
<dbReference type="OrthoDB" id="7852032at2"/>
<name>A0A256FHJ6_9HYPH</name>
<reference evidence="1 2" key="1">
    <citation type="submission" date="2017-07" db="EMBL/GenBank/DDBJ databases">
        <title>Phylogenetic study on the rhizospheric bacterium Ochrobactrum sp. A44.</title>
        <authorList>
            <person name="Krzyzanowska D.M."/>
            <person name="Ossowicki A."/>
            <person name="Rajewska M."/>
            <person name="Maciag T."/>
            <person name="Kaczynski Z."/>
            <person name="Czerwicka M."/>
            <person name="Jafra S."/>
        </authorList>
    </citation>
    <scope>NUCLEOTIDE SEQUENCE [LARGE SCALE GENOMIC DNA]</scope>
    <source>
        <strain evidence="1 2">PR17</strain>
    </source>
</reference>
<organism evidence="1 2">
    <name type="scientific">Brucella rhizosphaerae</name>
    <dbReference type="NCBI Taxonomy" id="571254"/>
    <lineage>
        <taxon>Bacteria</taxon>
        <taxon>Pseudomonadati</taxon>
        <taxon>Pseudomonadota</taxon>
        <taxon>Alphaproteobacteria</taxon>
        <taxon>Hyphomicrobiales</taxon>
        <taxon>Brucellaceae</taxon>
        <taxon>Brucella/Ochrobactrum group</taxon>
        <taxon>Brucella</taxon>
    </lineage>
</organism>
<dbReference type="RefSeq" id="WP_143128817.1">
    <property type="nucleotide sequence ID" value="NZ_JBHEEL010000001.1"/>
</dbReference>
<protein>
    <recommendedName>
        <fullName evidence="3">DUF2971 domain-containing protein</fullName>
    </recommendedName>
</protein>
<keyword evidence="2" id="KW-1185">Reference proteome</keyword>
<comment type="caution">
    <text evidence="1">The sequence shown here is derived from an EMBL/GenBank/DDBJ whole genome shotgun (WGS) entry which is preliminary data.</text>
</comment>
<sequence>MTKLNFLNLTDSELDRPIYRIMKQEHVISLFKDKKNVLSQVHNWKDKFENFQLALGGVLDGKRFEFSFKNDFVGQCWTRDYLSEAMWGIYANDRNQRFLRIRSTPRKLLAALADAHAVMPQDTCFLGKVAYHTEAELKAYVSARGRLSISAVGFARNLLLKRSAFKHESEVRLLYFGNAKDCDEKGLYRYAVDPHAMVTQIMGDPNRDPSHWMADKAEIQSATGFKGAIKRSKTYDPPSWALPVYTSGA</sequence>
<evidence type="ECO:0008006" key="3">
    <source>
        <dbReference type="Google" id="ProtNLM"/>
    </source>
</evidence>
<evidence type="ECO:0000313" key="1">
    <source>
        <dbReference type="EMBL" id="OYR14303.1"/>
    </source>
</evidence>
<proteinExistence type="predicted"/>
<dbReference type="Proteomes" id="UP000216345">
    <property type="component" value="Unassembled WGS sequence"/>
</dbReference>
<dbReference type="AlphaFoldDB" id="A0A256FHJ6"/>
<gene>
    <name evidence="1" type="ORF">CEV32_0301</name>
</gene>
<dbReference type="EMBL" id="NNRK01000026">
    <property type="protein sequence ID" value="OYR14303.1"/>
    <property type="molecule type" value="Genomic_DNA"/>
</dbReference>